<sequence length="331" mass="37929">MRITLKHLKVFIEVAKAESISEGAKSCFISQSAASISLGQLEKILEIKLFDRNKNGLSLNSDGKALFKKAIEIIEKSNEFELFNKSNENLQGDISVAANSVIATYVLPKLLYKFQTEYPNIKINIISDNLDKTFANIENEICEIGFVEGRVLLHEMKSEEIIIKKSELKIICNKNHPLAKYDSVNIDDVFGYKWAYYHDTFTTRDILITKIDKNSNIMRKWAGDYDVKENIVLGDIVFTKNGDMIKESTNSFIDDDFYLPNIEAVKVYVANSDFLATVPNVSLSEIDNNSLKVINVKNIVMTRNHRIILKKNKHHTKIVKLFCDWLQKQEY</sequence>
<evidence type="ECO:0000259" key="5">
    <source>
        <dbReference type="PROSITE" id="PS50931"/>
    </source>
</evidence>
<keyword evidence="4" id="KW-0804">Transcription</keyword>
<dbReference type="Pfam" id="PF03466">
    <property type="entry name" value="LysR_substrate"/>
    <property type="match status" value="1"/>
</dbReference>
<dbReference type="GO" id="GO:0003677">
    <property type="term" value="F:DNA binding"/>
    <property type="evidence" value="ECO:0007669"/>
    <property type="project" value="UniProtKB-KW"/>
</dbReference>
<keyword evidence="3" id="KW-0238">DNA-binding</keyword>
<gene>
    <name evidence="6" type="ORF">KQR59_03280</name>
</gene>
<dbReference type="GO" id="GO:0003700">
    <property type="term" value="F:DNA-binding transcription factor activity"/>
    <property type="evidence" value="ECO:0007669"/>
    <property type="project" value="InterPro"/>
</dbReference>
<keyword evidence="7" id="KW-1185">Reference proteome</keyword>
<organism evidence="6 7">
    <name type="scientific">Francisella salimarina</name>
    <dbReference type="NCBI Taxonomy" id="2599927"/>
    <lineage>
        <taxon>Bacteria</taxon>
        <taxon>Pseudomonadati</taxon>
        <taxon>Pseudomonadota</taxon>
        <taxon>Gammaproteobacteria</taxon>
        <taxon>Thiotrichales</taxon>
        <taxon>Francisellaceae</taxon>
        <taxon>Francisella</taxon>
    </lineage>
</organism>
<dbReference type="PROSITE" id="PS50931">
    <property type="entry name" value="HTH_LYSR"/>
    <property type="match status" value="1"/>
</dbReference>
<evidence type="ECO:0000256" key="4">
    <source>
        <dbReference type="ARBA" id="ARBA00023163"/>
    </source>
</evidence>
<dbReference type="InterPro" id="IPR050950">
    <property type="entry name" value="HTH-type_LysR_regulators"/>
</dbReference>
<dbReference type="GO" id="GO:0005829">
    <property type="term" value="C:cytosol"/>
    <property type="evidence" value="ECO:0007669"/>
    <property type="project" value="TreeGrafter"/>
</dbReference>
<protein>
    <submittedName>
        <fullName evidence="6">LysR family transcriptional regulator</fullName>
    </submittedName>
</protein>
<evidence type="ECO:0000256" key="2">
    <source>
        <dbReference type="ARBA" id="ARBA00023015"/>
    </source>
</evidence>
<dbReference type="EMBL" id="CP076680">
    <property type="protein sequence ID" value="QWU99911.1"/>
    <property type="molecule type" value="Genomic_DNA"/>
</dbReference>
<dbReference type="Proteomes" id="UP000683421">
    <property type="component" value="Chromosome"/>
</dbReference>
<dbReference type="PANTHER" id="PTHR30419">
    <property type="entry name" value="HTH-TYPE TRANSCRIPTIONAL REGULATOR YBHD"/>
    <property type="match status" value="1"/>
</dbReference>
<dbReference type="Pfam" id="PF00126">
    <property type="entry name" value="HTH_1"/>
    <property type="match status" value="1"/>
</dbReference>
<evidence type="ECO:0000256" key="1">
    <source>
        <dbReference type="ARBA" id="ARBA00009437"/>
    </source>
</evidence>
<evidence type="ECO:0000313" key="6">
    <source>
        <dbReference type="EMBL" id="QWU99911.1"/>
    </source>
</evidence>
<dbReference type="InterPro" id="IPR036390">
    <property type="entry name" value="WH_DNA-bd_sf"/>
</dbReference>
<comment type="similarity">
    <text evidence="1">Belongs to the LysR transcriptional regulatory family.</text>
</comment>
<reference evidence="6 7" key="1">
    <citation type="submission" date="2021-06" db="EMBL/GenBank/DDBJ databases">
        <title>Ulceroglandular infection and bacteremia caused by Francisella salimarina in an immunocompromised patient, France.</title>
        <authorList>
            <person name="Hennebique A."/>
            <person name="Caspar Y."/>
            <person name="Maurin M."/>
            <person name="Boisset S."/>
            <person name="Pelloux I."/>
            <person name="Gallego-Hernanz M.P."/>
            <person name="Burucoa C."/>
            <person name="Cazenave-Roblot F."/>
            <person name="Plouzeau C."/>
            <person name="Rammaert B."/>
        </authorList>
    </citation>
    <scope>NUCLEOTIDE SEQUENCE [LARGE SCALE GENOMIC DNA]</scope>
    <source>
        <strain evidence="6 7">CHUGA-F75</strain>
    </source>
</reference>
<dbReference type="Gene3D" id="1.10.10.10">
    <property type="entry name" value="Winged helix-like DNA-binding domain superfamily/Winged helix DNA-binding domain"/>
    <property type="match status" value="1"/>
</dbReference>
<dbReference type="PANTHER" id="PTHR30419:SF8">
    <property type="entry name" value="NITROGEN ASSIMILATION TRANSCRIPTIONAL ACTIVATOR-RELATED"/>
    <property type="match status" value="1"/>
</dbReference>
<proteinExistence type="inferred from homology"/>
<evidence type="ECO:0000313" key="7">
    <source>
        <dbReference type="Proteomes" id="UP000683421"/>
    </source>
</evidence>
<dbReference type="SUPFAM" id="SSF46785">
    <property type="entry name" value="Winged helix' DNA-binding domain"/>
    <property type="match status" value="1"/>
</dbReference>
<accession>A0AAJ4TLK6</accession>
<evidence type="ECO:0000256" key="3">
    <source>
        <dbReference type="ARBA" id="ARBA00023125"/>
    </source>
</evidence>
<dbReference type="InterPro" id="IPR000847">
    <property type="entry name" value="LysR_HTH_N"/>
</dbReference>
<dbReference type="KEGG" id="fsr:KQR59_03280"/>
<dbReference type="RefSeq" id="WP_013923420.1">
    <property type="nucleotide sequence ID" value="NZ_CP076680.1"/>
</dbReference>
<name>A0AAJ4TLK6_9GAMM</name>
<keyword evidence="2" id="KW-0805">Transcription regulation</keyword>
<dbReference type="SUPFAM" id="SSF53850">
    <property type="entry name" value="Periplasmic binding protein-like II"/>
    <property type="match status" value="1"/>
</dbReference>
<dbReference type="Gene3D" id="3.40.190.290">
    <property type="match status" value="1"/>
</dbReference>
<feature type="domain" description="HTH lysR-type" evidence="5">
    <location>
        <begin position="3"/>
        <end position="60"/>
    </location>
</feature>
<dbReference type="InterPro" id="IPR005119">
    <property type="entry name" value="LysR_subst-bd"/>
</dbReference>
<dbReference type="InterPro" id="IPR036388">
    <property type="entry name" value="WH-like_DNA-bd_sf"/>
</dbReference>
<dbReference type="AlphaFoldDB" id="A0AAJ4TLK6"/>